<evidence type="ECO:0000256" key="1">
    <source>
        <dbReference type="SAM" id="MobiDB-lite"/>
    </source>
</evidence>
<feature type="compositionally biased region" description="Basic and acidic residues" evidence="1">
    <location>
        <begin position="31"/>
        <end position="52"/>
    </location>
</feature>
<dbReference type="AlphaFoldDB" id="A0AA40GHD8"/>
<comment type="caution">
    <text evidence="2">The sequence shown here is derived from an EMBL/GenBank/DDBJ whole genome shotgun (WGS) entry which is preliminary data.</text>
</comment>
<feature type="compositionally biased region" description="Basic residues" evidence="1">
    <location>
        <begin position="71"/>
        <end position="85"/>
    </location>
</feature>
<accession>A0AA40GHD8</accession>
<gene>
    <name evidence="2" type="ORF">K0M31_001803</name>
</gene>
<feature type="region of interest" description="Disordered" evidence="1">
    <location>
        <begin position="1"/>
        <end position="85"/>
    </location>
</feature>
<sequence length="85" mass="9929">MKSEPFIDSKGNKEERNGKKRGRPLGKNKRQKEVPKQSRKKLEDFVDIFSKKDRVKRPPVNNKEGSFKTGKSVKIRSKGKRKMSR</sequence>
<organism evidence="2 3">
    <name type="scientific">Melipona bicolor</name>
    <dbReference type="NCBI Taxonomy" id="60889"/>
    <lineage>
        <taxon>Eukaryota</taxon>
        <taxon>Metazoa</taxon>
        <taxon>Ecdysozoa</taxon>
        <taxon>Arthropoda</taxon>
        <taxon>Hexapoda</taxon>
        <taxon>Insecta</taxon>
        <taxon>Pterygota</taxon>
        <taxon>Neoptera</taxon>
        <taxon>Endopterygota</taxon>
        <taxon>Hymenoptera</taxon>
        <taxon>Apocrita</taxon>
        <taxon>Aculeata</taxon>
        <taxon>Apoidea</taxon>
        <taxon>Anthophila</taxon>
        <taxon>Apidae</taxon>
        <taxon>Melipona</taxon>
    </lineage>
</organism>
<proteinExistence type="predicted"/>
<evidence type="ECO:0000313" key="3">
    <source>
        <dbReference type="Proteomes" id="UP001177670"/>
    </source>
</evidence>
<dbReference type="Proteomes" id="UP001177670">
    <property type="component" value="Unassembled WGS sequence"/>
</dbReference>
<feature type="compositionally biased region" description="Basic residues" evidence="1">
    <location>
        <begin position="18"/>
        <end position="30"/>
    </location>
</feature>
<reference evidence="2" key="1">
    <citation type="submission" date="2021-10" db="EMBL/GenBank/DDBJ databases">
        <title>Melipona bicolor Genome sequencing and assembly.</title>
        <authorList>
            <person name="Araujo N.S."/>
            <person name="Arias M.C."/>
        </authorList>
    </citation>
    <scope>NUCLEOTIDE SEQUENCE</scope>
    <source>
        <strain evidence="2">USP_2M_L1-L4_2017</strain>
        <tissue evidence="2">Whole body</tissue>
    </source>
</reference>
<protein>
    <submittedName>
        <fullName evidence="2">Uncharacterized protein</fullName>
    </submittedName>
</protein>
<name>A0AA40GHD8_9HYME</name>
<dbReference type="EMBL" id="JAHYIQ010000001">
    <property type="protein sequence ID" value="KAK1137290.1"/>
    <property type="molecule type" value="Genomic_DNA"/>
</dbReference>
<evidence type="ECO:0000313" key="2">
    <source>
        <dbReference type="EMBL" id="KAK1137290.1"/>
    </source>
</evidence>
<keyword evidence="3" id="KW-1185">Reference proteome</keyword>
<feature type="compositionally biased region" description="Basic and acidic residues" evidence="1">
    <location>
        <begin position="1"/>
        <end position="17"/>
    </location>
</feature>